<protein>
    <submittedName>
        <fullName evidence="3">Uncharacterized protein</fullName>
    </submittedName>
</protein>
<accession>A0A0V7ZPB0</accession>
<dbReference type="RefSeq" id="WP_058183805.1">
    <property type="nucleotide sequence ID" value="NZ_LMTZ01000096.1"/>
</dbReference>
<gene>
    <name evidence="3" type="ORF">BC008_43085</name>
</gene>
<feature type="compositionally biased region" description="Polar residues" evidence="2">
    <location>
        <begin position="450"/>
        <end position="462"/>
    </location>
</feature>
<reference evidence="3 4" key="1">
    <citation type="journal article" date="2015" name="Genome Announc.">
        <title>Draft Genome of the Euendolithic (true boring) Cyanobacterium Mastigocoleus testarum strain BC008.</title>
        <authorList>
            <person name="Guida B.S."/>
            <person name="Garcia-Pichel F."/>
        </authorList>
    </citation>
    <scope>NUCLEOTIDE SEQUENCE [LARGE SCALE GENOMIC DNA]</scope>
    <source>
        <strain evidence="3 4">BC008</strain>
    </source>
</reference>
<keyword evidence="4" id="KW-1185">Reference proteome</keyword>
<sequence length="662" mass="75451">MNEADIPENENLTGSCNLENSQQLEKENCPFYSLLPNEDREIVSNKNLVIPKLPPANSSISAISNDQEWESSDWENEISSPESTTNIDDEEQTNIDSESSNGILELNRAQWESIPDLDLSEDELTSNSQKDWVAEPESEKQAAVNSEFQQLLELNQELRSANEDLYQQVEELTSALADNQKALQKQKNHSSIAESMLCQQTQESIADREKIESLFQELENSTQTIKRQESLIESYKSHLESSQQRLAQLERECTKLHSRYNEQSYKLSQLENASRELRTRLMRQQRQNLQFKAALSKCLDTPVPGDLEDNETISRARNFTRQSSTINSKLRSFLTNAQPIRPWSEQQADTFNDDEVAYAQEEDFGEPQTRMWQESINEFSGWDSTVKENIFTGNGSFIGHSQSEKIDCDDSAQAYIWDTSTEESSNFSVPHEADSEVSIWDVEASEEDISPQQTTTNFSSESIEQEFINEDIAKETIDRKITPETISYHESSDLDEYDDEYDLEKSDVEEDKSKESEFKESELKESDLKEKLDSVIETFFRSQGISQASQSADVDDAHNPQKTVSEPVVKSHDSKHPDDEFGNRKDSSGDTSLTDTFSGDIFSDGSTWSEGSFESDLNSEQFTHYNNDNSPSPVVYPERRRNPKKSLASVELPDFRSHSTSE</sequence>
<evidence type="ECO:0000313" key="4">
    <source>
        <dbReference type="Proteomes" id="UP000053372"/>
    </source>
</evidence>
<dbReference type="Proteomes" id="UP000053372">
    <property type="component" value="Unassembled WGS sequence"/>
</dbReference>
<comment type="caution">
    <text evidence="3">The sequence shown here is derived from an EMBL/GenBank/DDBJ whole genome shotgun (WGS) entry which is preliminary data.</text>
</comment>
<feature type="coiled-coil region" evidence="1">
    <location>
        <begin position="144"/>
        <end position="287"/>
    </location>
</feature>
<evidence type="ECO:0000313" key="3">
    <source>
        <dbReference type="EMBL" id="KST66517.1"/>
    </source>
</evidence>
<dbReference type="EMBL" id="LMTZ01000096">
    <property type="protein sequence ID" value="KST66517.1"/>
    <property type="molecule type" value="Genomic_DNA"/>
</dbReference>
<feature type="compositionally biased region" description="Acidic residues" evidence="2">
    <location>
        <begin position="493"/>
        <end position="502"/>
    </location>
</feature>
<proteinExistence type="predicted"/>
<evidence type="ECO:0000256" key="1">
    <source>
        <dbReference type="SAM" id="Coils"/>
    </source>
</evidence>
<feature type="compositionally biased region" description="Basic and acidic residues" evidence="2">
    <location>
        <begin position="653"/>
        <end position="662"/>
    </location>
</feature>
<feature type="region of interest" description="Disordered" evidence="2">
    <location>
        <begin position="484"/>
        <end position="527"/>
    </location>
</feature>
<feature type="region of interest" description="Disordered" evidence="2">
    <location>
        <begin position="546"/>
        <end position="662"/>
    </location>
</feature>
<evidence type="ECO:0000256" key="2">
    <source>
        <dbReference type="SAM" id="MobiDB-lite"/>
    </source>
</evidence>
<feature type="region of interest" description="Disordered" evidence="2">
    <location>
        <begin position="447"/>
        <end position="470"/>
    </location>
</feature>
<dbReference type="AlphaFoldDB" id="A0A0V7ZPB0"/>
<feature type="compositionally biased region" description="Polar residues" evidence="2">
    <location>
        <begin position="604"/>
        <end position="632"/>
    </location>
</feature>
<feature type="compositionally biased region" description="Acidic residues" evidence="2">
    <location>
        <begin position="67"/>
        <end position="76"/>
    </location>
</feature>
<dbReference type="OrthoDB" id="419021at2"/>
<organism evidence="3 4">
    <name type="scientific">Mastigocoleus testarum BC008</name>
    <dbReference type="NCBI Taxonomy" id="371196"/>
    <lineage>
        <taxon>Bacteria</taxon>
        <taxon>Bacillati</taxon>
        <taxon>Cyanobacteriota</taxon>
        <taxon>Cyanophyceae</taxon>
        <taxon>Nostocales</taxon>
        <taxon>Hapalosiphonaceae</taxon>
        <taxon>Mastigocoleus</taxon>
    </lineage>
</organism>
<keyword evidence="1" id="KW-0175">Coiled coil</keyword>
<feature type="compositionally biased region" description="Polar residues" evidence="2">
    <location>
        <begin position="77"/>
        <end position="86"/>
    </location>
</feature>
<feature type="compositionally biased region" description="Basic and acidic residues" evidence="2">
    <location>
        <begin position="569"/>
        <end position="588"/>
    </location>
</feature>
<feature type="region of interest" description="Disordered" evidence="2">
    <location>
        <begin position="54"/>
        <end position="101"/>
    </location>
</feature>
<feature type="compositionally biased region" description="Basic and acidic residues" evidence="2">
    <location>
        <begin position="503"/>
        <end position="527"/>
    </location>
</feature>
<feature type="compositionally biased region" description="Polar residues" evidence="2">
    <location>
        <begin position="56"/>
        <end position="66"/>
    </location>
</feature>
<name>A0A0V7ZPB0_9CYAN</name>